<dbReference type="InterPro" id="IPR011060">
    <property type="entry name" value="RibuloseP-bd_barrel"/>
</dbReference>
<evidence type="ECO:0000256" key="2">
    <source>
        <dbReference type="ARBA" id="ARBA00002147"/>
    </source>
</evidence>
<sequence>MDKIFESLQGGLIVSCQALEGEPLFGSEIMAKLARAAKLGGAVGIRANTPVDIAAIKAEVPELPLFGLWKVVVPGFDEVYITPRLREAVAVAEAGAEIIAIDATLRPHPEGTTAELIQAIKHTTGRLVLADIDNEAAALAAIEAGADAISTTLSGYTPDSPQFPGPDLELVARLAARKLPVPLFAEGRIHSPEDARAALDAGAFAVIVGGAITRPAQITERFARALR</sequence>
<keyword evidence="5 7" id="KW-0413">Isomerase</keyword>
<dbReference type="HAMAP" id="MF_01235">
    <property type="entry name" value="ManNAc6P_epimer"/>
    <property type="match status" value="1"/>
</dbReference>
<dbReference type="RefSeq" id="WP_184192877.1">
    <property type="nucleotide sequence ID" value="NZ_JACHGW010000001.1"/>
</dbReference>
<name>A0A7W9SMB4_ARMRO</name>
<evidence type="ECO:0000313" key="9">
    <source>
        <dbReference type="Proteomes" id="UP000520814"/>
    </source>
</evidence>
<comment type="function">
    <text evidence="2 7">Converts N-acetylmannosamine-6-phosphate (ManNAc-6-P) to N-acetylglucosamine-6-phosphate (GlcNAc-6-P).</text>
</comment>
<comment type="similarity">
    <text evidence="4 7">Belongs to the NanE family.</text>
</comment>
<dbReference type="InterPro" id="IPR013785">
    <property type="entry name" value="Aldolase_TIM"/>
</dbReference>
<evidence type="ECO:0000256" key="1">
    <source>
        <dbReference type="ARBA" id="ARBA00000056"/>
    </source>
</evidence>
<evidence type="ECO:0000256" key="7">
    <source>
        <dbReference type="HAMAP-Rule" id="MF_01235"/>
    </source>
</evidence>
<reference evidence="8 9" key="1">
    <citation type="submission" date="2020-08" db="EMBL/GenBank/DDBJ databases">
        <title>Genomic Encyclopedia of Type Strains, Phase IV (KMG-IV): sequencing the most valuable type-strain genomes for metagenomic binning, comparative biology and taxonomic classification.</title>
        <authorList>
            <person name="Goeker M."/>
        </authorList>
    </citation>
    <scope>NUCLEOTIDE SEQUENCE [LARGE SCALE GENOMIC DNA]</scope>
    <source>
        <strain evidence="8 9">DSM 23562</strain>
    </source>
</reference>
<dbReference type="PANTHER" id="PTHR36204">
    <property type="entry name" value="N-ACETYLMANNOSAMINE-6-PHOSPHATE 2-EPIMERASE-RELATED"/>
    <property type="match status" value="1"/>
</dbReference>
<dbReference type="CDD" id="cd04729">
    <property type="entry name" value="NanE"/>
    <property type="match status" value="1"/>
</dbReference>
<protein>
    <recommendedName>
        <fullName evidence="7">Putative N-acetylmannosamine-6-phosphate 2-epimerase</fullName>
        <ecNumber evidence="7">5.1.3.9</ecNumber>
    </recommendedName>
    <alternativeName>
        <fullName evidence="7">ManNAc-6-P epimerase</fullName>
    </alternativeName>
</protein>
<evidence type="ECO:0000256" key="6">
    <source>
        <dbReference type="ARBA" id="ARBA00023277"/>
    </source>
</evidence>
<dbReference type="GO" id="GO:0019262">
    <property type="term" value="P:N-acetylneuraminate catabolic process"/>
    <property type="evidence" value="ECO:0007669"/>
    <property type="project" value="UniProtKB-UniRule"/>
</dbReference>
<dbReference type="AlphaFoldDB" id="A0A7W9SMB4"/>
<proteinExistence type="inferred from homology"/>
<dbReference type="GO" id="GO:0006053">
    <property type="term" value="P:N-acetylmannosamine catabolic process"/>
    <property type="evidence" value="ECO:0007669"/>
    <property type="project" value="TreeGrafter"/>
</dbReference>
<evidence type="ECO:0000256" key="5">
    <source>
        <dbReference type="ARBA" id="ARBA00023235"/>
    </source>
</evidence>
<keyword evidence="9" id="KW-1185">Reference proteome</keyword>
<dbReference type="SUPFAM" id="SSF51366">
    <property type="entry name" value="Ribulose-phoshate binding barrel"/>
    <property type="match status" value="1"/>
</dbReference>
<dbReference type="EC" id="5.1.3.9" evidence="7"/>
<evidence type="ECO:0000313" key="8">
    <source>
        <dbReference type="EMBL" id="MBB6049266.1"/>
    </source>
</evidence>
<dbReference type="InterPro" id="IPR007260">
    <property type="entry name" value="NanE"/>
</dbReference>
<dbReference type="GO" id="GO:0005829">
    <property type="term" value="C:cytosol"/>
    <property type="evidence" value="ECO:0007669"/>
    <property type="project" value="TreeGrafter"/>
</dbReference>
<evidence type="ECO:0000256" key="3">
    <source>
        <dbReference type="ARBA" id="ARBA00005081"/>
    </source>
</evidence>
<comment type="pathway">
    <text evidence="3 7">Amino-sugar metabolism; N-acetylneuraminate degradation; D-fructose 6-phosphate from N-acetylneuraminate: step 3/5.</text>
</comment>
<accession>A0A7W9SMB4</accession>
<dbReference type="UniPathway" id="UPA00629">
    <property type="reaction ID" value="UER00682"/>
</dbReference>
<comment type="caution">
    <text evidence="8">The sequence shown here is derived from an EMBL/GenBank/DDBJ whole genome shotgun (WGS) entry which is preliminary data.</text>
</comment>
<dbReference type="GO" id="GO:0047465">
    <property type="term" value="F:N-acylglucosamine-6-phosphate 2-epimerase activity"/>
    <property type="evidence" value="ECO:0007669"/>
    <property type="project" value="UniProtKB-EC"/>
</dbReference>
<dbReference type="Gene3D" id="3.20.20.70">
    <property type="entry name" value="Aldolase class I"/>
    <property type="match status" value="1"/>
</dbReference>
<organism evidence="8 9">
    <name type="scientific">Armatimonas rosea</name>
    <dbReference type="NCBI Taxonomy" id="685828"/>
    <lineage>
        <taxon>Bacteria</taxon>
        <taxon>Bacillati</taxon>
        <taxon>Armatimonadota</taxon>
        <taxon>Armatimonadia</taxon>
        <taxon>Armatimonadales</taxon>
        <taxon>Armatimonadaceae</taxon>
        <taxon>Armatimonas</taxon>
    </lineage>
</organism>
<keyword evidence="6 7" id="KW-0119">Carbohydrate metabolism</keyword>
<dbReference type="GO" id="GO:0005975">
    <property type="term" value="P:carbohydrate metabolic process"/>
    <property type="evidence" value="ECO:0007669"/>
    <property type="project" value="UniProtKB-UniRule"/>
</dbReference>
<dbReference type="NCBIfam" id="NF002231">
    <property type="entry name" value="PRK01130.1"/>
    <property type="match status" value="1"/>
</dbReference>
<dbReference type="EMBL" id="JACHGW010000001">
    <property type="protein sequence ID" value="MBB6049266.1"/>
    <property type="molecule type" value="Genomic_DNA"/>
</dbReference>
<gene>
    <name evidence="7" type="primary">nanE</name>
    <name evidence="8" type="ORF">HNQ39_001028</name>
</gene>
<comment type="catalytic activity">
    <reaction evidence="1 7">
        <text>an N-acyl-D-glucosamine 6-phosphate = an N-acyl-D-mannosamine 6-phosphate</text>
        <dbReference type="Rhea" id="RHEA:23932"/>
        <dbReference type="ChEBI" id="CHEBI:57599"/>
        <dbReference type="ChEBI" id="CHEBI:57666"/>
        <dbReference type="EC" id="5.1.3.9"/>
    </reaction>
</comment>
<evidence type="ECO:0000256" key="4">
    <source>
        <dbReference type="ARBA" id="ARBA00007439"/>
    </source>
</evidence>
<dbReference type="PANTHER" id="PTHR36204:SF1">
    <property type="entry name" value="N-ACETYLMANNOSAMINE-6-PHOSPHATE 2-EPIMERASE-RELATED"/>
    <property type="match status" value="1"/>
</dbReference>
<dbReference type="Pfam" id="PF04131">
    <property type="entry name" value="NanE"/>
    <property type="match status" value="1"/>
</dbReference>
<dbReference type="Proteomes" id="UP000520814">
    <property type="component" value="Unassembled WGS sequence"/>
</dbReference>